<evidence type="ECO:0000256" key="5">
    <source>
        <dbReference type="ARBA" id="ARBA00020928"/>
    </source>
</evidence>
<feature type="domain" description="TNase-like" evidence="11">
    <location>
        <begin position="932"/>
        <end position="1065"/>
    </location>
</feature>
<dbReference type="PROSITE" id="PS00087">
    <property type="entry name" value="SOD_CU_ZN_1"/>
    <property type="match status" value="1"/>
</dbReference>
<dbReference type="InterPro" id="IPR002999">
    <property type="entry name" value="Tudor"/>
</dbReference>
<dbReference type="GO" id="GO:0006402">
    <property type="term" value="P:mRNA catabolic process"/>
    <property type="evidence" value="ECO:0007669"/>
    <property type="project" value="TreeGrafter"/>
</dbReference>
<dbReference type="Gene3D" id="2.30.30.140">
    <property type="match status" value="1"/>
</dbReference>
<reference evidence="12 13" key="1">
    <citation type="submission" date="2020-03" db="EMBL/GenBank/DDBJ databases">
        <title>Draft Genome Sequence of Cudoniella acicularis.</title>
        <authorList>
            <person name="Buettner E."/>
            <person name="Kellner H."/>
        </authorList>
    </citation>
    <scope>NUCLEOTIDE SEQUENCE [LARGE SCALE GENOMIC DNA]</scope>
    <source>
        <strain evidence="12 13">DSM 108380</strain>
    </source>
</reference>
<dbReference type="InterPro" id="IPR001424">
    <property type="entry name" value="SOD_Cu_Zn_dom"/>
</dbReference>
<dbReference type="CDD" id="cd00175">
    <property type="entry name" value="SNc"/>
    <property type="match status" value="2"/>
</dbReference>
<sequence length="1329" mass="147399">MRPHPLAQFNALERAVVVGRRVRGEMEARGRRAVAISLRYPTSGRQQAHTPFCDNATAQQVQLSSLWFVAQNSLHARERNQRMSGTFRGGEGDLSIRAFLPPYIHSVSSGGFGVRAGMQTALHHQRDLASARFQLASAVLRIENAATSLLRHRPALCHEHVADGRRKYSSTGYRRFEAKADLKQRVEVSYHISMAIPNQNLQARPRMTVLAIRRQSKQSSHLDTDLAAKGEYHGSKSTKPKGDDGMTECFDNMCMYVATIRGDSKISGTVTFDQESESSPTTISWNITGHDANAERGMHVHQFGDNTNGCTSAGPHFNPHGKTHGAPTDEVRHVGDLGNFKTDGQGNGVGSVQDKLIKLIGPESVIGRTVVVHAGTDDLGKGGNEESKKTVKIGYAAGQNKHGRNDSTASKTSQNSLDIADLPEPFHSPRIPPLGKQRLPNVPPARYDNMVLNQAKVKSVLSGDSLVLTSIEHPDRERILSLAYCTSPHLKKEGDEQWAFDSRDALRKMIVGKHIQFQVLYTIPNTKREYGVVFLNDGRKLPEEMVKEGWLKLREDAGRKEDSEEALQQLDRLRLLEATARSEDKGLWQTSGGRIEVQHDMGDAQSFLENWKGKSVDGLVERVLSGDRMLVRLIISPTEHIQVMTLVAGIRAPTTERVNPSNGQVQPAEEYGNEARRFVEERLLQRNVKVDVLGLSPQNQLVASVRHPRGSIAKFLLEAGLARCTDFHSTLLGPEMPALREAEKVAQTAKRGIFKDHVAKAVSQGGNLEAQVTRIFSADVIYVRNRAGVEKRINLSSIRGPRPSEQSEAPFRDEAKEFLRKKLIGKHVRMSIDGSRPATGEYDAKEVATITLNDKNVGLLLVQEGWCSVIRHRRDDTDRAPNYDELLAAQETAKEEKKGMWSGKPAKAKQYTDASESLQKAKIQVATLQRQRKIPAVVDFVKGGSRFVVLIPRENLKLNFVLGGIRAPKSARNPSDKAEPFGQEAHDLATKRLTQRDVEIDVHNIDKVGGFIGALYVNKESFAKILVEEGFATVHAYSAEQSGNSTELLAAEKRAKEARKGIWVDWDPSFDVPEEEEDTAQNGSNGDSAPASREKDYRDVMITNIDENGRMKLQIIGTGTSALETMMTQFKTFHLNPANGAALPGPPKTGEYVAAKFSEDGQWYRARVRANDRPAKEAEVVYVDYGNSEKISWSRLRPLSQPQFSPQKLRPQAVDAVLSLLQLPNNKEYLADAIDYINQIAAGKELVANVDYTAPEGTLHVTLYDQHTSQNLTDSINAQIVDDGHAMVPTKLKGWERGFSDVLKTLREKEQVAKTNRLGMWEYGDLSED</sequence>
<feature type="region of interest" description="Disordered" evidence="9">
    <location>
        <begin position="1068"/>
        <end position="1097"/>
    </location>
</feature>
<dbReference type="Pfam" id="PF00080">
    <property type="entry name" value="Sod_Cu"/>
    <property type="match status" value="1"/>
</dbReference>
<dbReference type="PROSITE" id="PS50830">
    <property type="entry name" value="TNASE_3"/>
    <property type="match status" value="4"/>
</dbReference>
<evidence type="ECO:0000256" key="4">
    <source>
        <dbReference type="ARBA" id="ARBA00014651"/>
    </source>
</evidence>
<dbReference type="GO" id="GO:0005634">
    <property type="term" value="C:nucleus"/>
    <property type="evidence" value="ECO:0007669"/>
    <property type="project" value="TreeGrafter"/>
</dbReference>
<dbReference type="SMART" id="SM00333">
    <property type="entry name" value="TUDOR"/>
    <property type="match status" value="1"/>
</dbReference>
<evidence type="ECO:0000259" key="10">
    <source>
        <dbReference type="PROSITE" id="PS50304"/>
    </source>
</evidence>
<dbReference type="FunFam" id="2.40.50.90:FF:000001">
    <property type="entry name" value="Staphylococcal nuclease domain-containing protein"/>
    <property type="match status" value="1"/>
</dbReference>
<comment type="subunit">
    <text evidence="2">Homodimer.</text>
</comment>
<feature type="region of interest" description="Disordered" evidence="9">
    <location>
        <begin position="220"/>
        <end position="244"/>
    </location>
</feature>
<proteinExistence type="predicted"/>
<feature type="domain" description="Tudor" evidence="10">
    <location>
        <begin position="1146"/>
        <end position="1206"/>
    </location>
</feature>
<dbReference type="FunFam" id="2.40.50.90:FF:000010">
    <property type="entry name" value="Ribonuclease"/>
    <property type="match status" value="1"/>
</dbReference>
<dbReference type="EMBL" id="JAAMPI010000056">
    <property type="protein sequence ID" value="KAF4636642.1"/>
    <property type="molecule type" value="Genomic_DNA"/>
</dbReference>
<comment type="subcellular location">
    <subcellularLocation>
        <location evidence="1">Cytoplasm</location>
    </subcellularLocation>
</comment>
<evidence type="ECO:0000256" key="2">
    <source>
        <dbReference type="ARBA" id="ARBA00011738"/>
    </source>
</evidence>
<keyword evidence="7" id="KW-0597">Phosphoprotein</keyword>
<dbReference type="Pfam" id="PF00565">
    <property type="entry name" value="SNase"/>
    <property type="match status" value="4"/>
</dbReference>
<evidence type="ECO:0000256" key="3">
    <source>
        <dbReference type="ARBA" id="ARBA00013404"/>
    </source>
</evidence>
<dbReference type="SUPFAM" id="SSF50199">
    <property type="entry name" value="Staphylococcal nuclease"/>
    <property type="match status" value="5"/>
</dbReference>
<dbReference type="PANTHER" id="PTHR12302:SF2">
    <property type="entry name" value="STAPHYLOCOCCAL NUCLEASE DOMAIN-CONTAINING PROTEIN 1"/>
    <property type="match status" value="1"/>
</dbReference>
<evidence type="ECO:0000256" key="1">
    <source>
        <dbReference type="ARBA" id="ARBA00004496"/>
    </source>
</evidence>
<evidence type="ECO:0000256" key="6">
    <source>
        <dbReference type="ARBA" id="ARBA00022490"/>
    </source>
</evidence>
<dbReference type="GO" id="GO:0046872">
    <property type="term" value="F:metal ion binding"/>
    <property type="evidence" value="ECO:0007669"/>
    <property type="project" value="InterPro"/>
</dbReference>
<dbReference type="SUPFAM" id="SSF63748">
    <property type="entry name" value="Tudor/PWWP/MBT"/>
    <property type="match status" value="1"/>
</dbReference>
<dbReference type="PRINTS" id="PR00068">
    <property type="entry name" value="CUZNDISMTASE"/>
</dbReference>
<evidence type="ECO:0000313" key="13">
    <source>
        <dbReference type="Proteomes" id="UP000566819"/>
    </source>
</evidence>
<name>A0A8H4W7E6_9HELO</name>
<dbReference type="SMART" id="SM00318">
    <property type="entry name" value="SNc"/>
    <property type="match status" value="4"/>
</dbReference>
<dbReference type="FunFam" id="2.30.30.140:FF:000018">
    <property type="entry name" value="Serine/threonine-protein kinase 31"/>
    <property type="match status" value="1"/>
</dbReference>
<dbReference type="PANTHER" id="PTHR12302">
    <property type="entry name" value="EBNA2 BINDING PROTEIN P100"/>
    <property type="match status" value="1"/>
</dbReference>
<evidence type="ECO:0000256" key="7">
    <source>
        <dbReference type="ARBA" id="ARBA00022553"/>
    </source>
</evidence>
<evidence type="ECO:0000256" key="8">
    <source>
        <dbReference type="ARBA" id="ARBA00022737"/>
    </source>
</evidence>
<evidence type="ECO:0000256" key="9">
    <source>
        <dbReference type="SAM" id="MobiDB-lite"/>
    </source>
</evidence>
<dbReference type="FunFam" id="2.40.50.90:FF:000030">
    <property type="entry name" value="Transcription factor (Snd1/p100), putative"/>
    <property type="match status" value="1"/>
</dbReference>
<evidence type="ECO:0000313" key="12">
    <source>
        <dbReference type="EMBL" id="KAF4636642.1"/>
    </source>
</evidence>
<keyword evidence="13" id="KW-1185">Reference proteome</keyword>
<dbReference type="Pfam" id="PF00567">
    <property type="entry name" value="TUDOR"/>
    <property type="match status" value="1"/>
</dbReference>
<dbReference type="PROSITE" id="PS50304">
    <property type="entry name" value="TUDOR"/>
    <property type="match status" value="1"/>
</dbReference>
<dbReference type="Gene3D" id="2.60.40.200">
    <property type="entry name" value="Superoxide dismutase, copper/zinc binding domain"/>
    <property type="match status" value="1"/>
</dbReference>
<feature type="domain" description="TNase-like" evidence="11">
    <location>
        <begin position="766"/>
        <end position="903"/>
    </location>
</feature>
<comment type="caution">
    <text evidence="12">The sequence shown here is derived from an EMBL/GenBank/DDBJ whole genome shotgun (WGS) entry which is preliminary data.</text>
</comment>
<feature type="domain" description="TNase-like" evidence="11">
    <location>
        <begin position="614"/>
        <end position="756"/>
    </location>
</feature>
<feature type="domain" description="TNase-like" evidence="11">
    <location>
        <begin position="451"/>
        <end position="590"/>
    </location>
</feature>
<dbReference type="OrthoDB" id="10023235at2759"/>
<dbReference type="GO" id="GO:0003723">
    <property type="term" value="F:RNA binding"/>
    <property type="evidence" value="ECO:0007669"/>
    <property type="project" value="TreeGrafter"/>
</dbReference>
<organism evidence="12 13">
    <name type="scientific">Cudoniella acicularis</name>
    <dbReference type="NCBI Taxonomy" id="354080"/>
    <lineage>
        <taxon>Eukaryota</taxon>
        <taxon>Fungi</taxon>
        <taxon>Dikarya</taxon>
        <taxon>Ascomycota</taxon>
        <taxon>Pezizomycotina</taxon>
        <taxon>Leotiomycetes</taxon>
        <taxon>Helotiales</taxon>
        <taxon>Tricladiaceae</taxon>
        <taxon>Cudoniella</taxon>
    </lineage>
</organism>
<accession>A0A8H4W7E6</accession>
<evidence type="ECO:0000259" key="11">
    <source>
        <dbReference type="PROSITE" id="PS50830"/>
    </source>
</evidence>
<dbReference type="FunFam" id="2.40.50.90:FF:000019">
    <property type="entry name" value="Transcription factor (Snd1/p100), putative"/>
    <property type="match status" value="1"/>
</dbReference>
<dbReference type="InterPro" id="IPR036423">
    <property type="entry name" value="SOD-like_Cu/Zn_dom_sf"/>
</dbReference>
<dbReference type="GO" id="GO:0006801">
    <property type="term" value="P:superoxide metabolic process"/>
    <property type="evidence" value="ECO:0007669"/>
    <property type="project" value="InterPro"/>
</dbReference>
<dbReference type="GO" id="GO:0004518">
    <property type="term" value="F:nuclease activity"/>
    <property type="evidence" value="ECO:0007669"/>
    <property type="project" value="TreeGrafter"/>
</dbReference>
<keyword evidence="8" id="KW-0677">Repeat</keyword>
<dbReference type="GO" id="GO:0034599">
    <property type="term" value="P:cellular response to oxidative stress"/>
    <property type="evidence" value="ECO:0007669"/>
    <property type="project" value="UniProtKB-ARBA"/>
</dbReference>
<dbReference type="GO" id="GO:0005829">
    <property type="term" value="C:cytosol"/>
    <property type="evidence" value="ECO:0007669"/>
    <property type="project" value="TreeGrafter"/>
</dbReference>
<dbReference type="Gene3D" id="2.40.50.90">
    <property type="match status" value="5"/>
</dbReference>
<dbReference type="FunFam" id="2.40.50.90:FF:000033">
    <property type="entry name" value="Transcription factor (Snd1/p100), putative"/>
    <property type="match status" value="1"/>
</dbReference>
<dbReference type="CDD" id="cd00305">
    <property type="entry name" value="Cu-Zn_Superoxide_Dismutase"/>
    <property type="match status" value="1"/>
</dbReference>
<dbReference type="SUPFAM" id="SSF49329">
    <property type="entry name" value="Cu,Zn superoxide dismutase-like"/>
    <property type="match status" value="1"/>
</dbReference>
<dbReference type="InterPro" id="IPR035437">
    <property type="entry name" value="SNase_OB-fold_sf"/>
</dbReference>
<gene>
    <name evidence="12" type="ORF">G7Y89_g1448</name>
</gene>
<protein>
    <recommendedName>
        <fullName evidence="3">Probable endonuclease LCL3</fullName>
    </recommendedName>
    <alternativeName>
        <fullName evidence="4">Probable endonuclease lcl3</fullName>
    </alternativeName>
    <alternativeName>
        <fullName evidence="5">Superoxide dismutase [Cu-Zn]</fullName>
    </alternativeName>
</protein>
<dbReference type="Proteomes" id="UP000566819">
    <property type="component" value="Unassembled WGS sequence"/>
</dbReference>
<keyword evidence="6" id="KW-0963">Cytoplasm</keyword>
<dbReference type="InterPro" id="IPR018152">
    <property type="entry name" value="SOD_Cu/Zn_BS"/>
</dbReference>
<dbReference type="InterPro" id="IPR016071">
    <property type="entry name" value="Staphylococal_nuclease_OB-fold"/>
</dbReference>